<dbReference type="AlphaFoldDB" id="U2RSI6"/>
<sequence length="210" mass="24369">MFPLKAVYLNEIDRIRRLSNYDELKTIEVERIVDRSKIKRNKAEDRVYVIGENKPFTGSAIVGLDGNKNIKGILFYKNGHSEKEVYEYYPNNQLQLRISQKNDKNDGKGIEYYTDGRIKATRYFKEDIIQSDIEYRENGTTLRSFKMTEGLNGISTVYYENGKDIKSIAEVTQDYSQKGRINNILNGKLKVYSKQGQLQGIFNFKNNSMA</sequence>
<dbReference type="SUPFAM" id="SSF82185">
    <property type="entry name" value="Histone H3 K4-specific methyltransferase SET7/9 N-terminal domain"/>
    <property type="match status" value="1"/>
</dbReference>
<comment type="caution">
    <text evidence="1">The sequence shown here is derived from an EMBL/GenBank/DDBJ whole genome shotgun (WGS) entry which is preliminary data.</text>
</comment>
<name>U2RSI6_LEPWF</name>
<dbReference type="HOGENOM" id="CLU_113936_0_0_0"/>
<protein>
    <recommendedName>
        <fullName evidence="3">MORN repeat protein</fullName>
    </recommendedName>
</protein>
<evidence type="ECO:0000313" key="1">
    <source>
        <dbReference type="EMBL" id="ERK53647.1"/>
    </source>
</evidence>
<reference evidence="1 2" key="1">
    <citation type="submission" date="2013-06" db="EMBL/GenBank/DDBJ databases">
        <authorList>
            <person name="Weinstock G."/>
            <person name="Sodergren E."/>
            <person name="Lobos E.A."/>
            <person name="Fulton L."/>
            <person name="Fulton R."/>
            <person name="Courtney L."/>
            <person name="Fronick C."/>
            <person name="O'Laughlin M."/>
            <person name="Godfrey J."/>
            <person name="Wilson R.M."/>
            <person name="Miner T."/>
            <person name="Farmer C."/>
            <person name="Delehaunty K."/>
            <person name="Cordes M."/>
            <person name="Minx P."/>
            <person name="Tomlinson C."/>
            <person name="Chen J."/>
            <person name="Wollam A."/>
            <person name="Pepin K.H."/>
            <person name="Bhonagiri V."/>
            <person name="Zhang X."/>
            <person name="Warren W."/>
            <person name="Mitreva M."/>
            <person name="Mardis E.R."/>
            <person name="Wilson R.K."/>
        </authorList>
    </citation>
    <scope>NUCLEOTIDE SEQUENCE [LARGE SCALE GENOMIC DNA]</scope>
    <source>
        <strain evidence="1 2">F0279</strain>
    </source>
</reference>
<dbReference type="eggNOG" id="COG2849">
    <property type="taxonomic scope" value="Bacteria"/>
</dbReference>
<accession>U2RSI6</accession>
<organism evidence="1 2">
    <name type="scientific">Leptotrichia wadei (strain F0279)</name>
    <dbReference type="NCBI Taxonomy" id="888055"/>
    <lineage>
        <taxon>Bacteria</taxon>
        <taxon>Fusobacteriati</taxon>
        <taxon>Fusobacteriota</taxon>
        <taxon>Fusobacteriia</taxon>
        <taxon>Fusobacteriales</taxon>
        <taxon>Leptotrichiaceae</taxon>
        <taxon>Leptotrichia</taxon>
    </lineage>
</organism>
<dbReference type="EMBL" id="AWVM01000020">
    <property type="protein sequence ID" value="ERK53647.1"/>
    <property type="molecule type" value="Genomic_DNA"/>
</dbReference>
<dbReference type="Pfam" id="PF07661">
    <property type="entry name" value="MORN_2"/>
    <property type="match status" value="3"/>
</dbReference>
<proteinExistence type="predicted"/>
<evidence type="ECO:0000313" key="2">
    <source>
        <dbReference type="Proteomes" id="UP000016626"/>
    </source>
</evidence>
<dbReference type="Proteomes" id="UP000016626">
    <property type="component" value="Unassembled WGS sequence"/>
</dbReference>
<dbReference type="InterPro" id="IPR011652">
    <property type="entry name" value="MORN_2"/>
</dbReference>
<feature type="non-terminal residue" evidence="1">
    <location>
        <position position="210"/>
    </location>
</feature>
<gene>
    <name evidence="1" type="ORF">HMPREF9015_00416</name>
</gene>
<evidence type="ECO:0008006" key="3">
    <source>
        <dbReference type="Google" id="ProtNLM"/>
    </source>
</evidence>
<dbReference type="Gene3D" id="3.90.930.1">
    <property type="match status" value="1"/>
</dbReference>